<proteinExistence type="predicted"/>
<dbReference type="GO" id="GO:0008333">
    <property type="term" value="P:endosome to lysosome transport"/>
    <property type="evidence" value="ECO:0007669"/>
    <property type="project" value="TreeGrafter"/>
</dbReference>
<sequence>MCRKEPRAKQFFLFNDVLVYGRIVKTNELFDNQRIIPLQDVVVETLPDAAEYYLVQYLQDKLSHSDFSAFKQAMQSVAVFSLFATGEASNATHINRLRHECMFCIARLASGEE</sequence>
<dbReference type="Gene3D" id="2.30.29.30">
    <property type="entry name" value="Pleckstrin-homology domain (PH domain)/Phosphotyrosine-binding domain (PTB)"/>
    <property type="match status" value="1"/>
</dbReference>
<evidence type="ECO:0000313" key="1">
    <source>
        <dbReference type="Proteomes" id="UP000887566"/>
    </source>
</evidence>
<dbReference type="PANTHER" id="PTHR46280:SF3">
    <property type="entry name" value="PLECKSTRIN HOMOLOGY DOMAIN-CONTAINING FAMILY F MEMBER 1 HOMOLOG"/>
    <property type="match status" value="1"/>
</dbReference>
<name>A0A914X9P9_9BILA</name>
<evidence type="ECO:0000313" key="2">
    <source>
        <dbReference type="WBParaSite" id="PSAMB.scaffold6size149219.g66.t1"/>
    </source>
</evidence>
<dbReference type="InterPro" id="IPR011993">
    <property type="entry name" value="PH-like_dom_sf"/>
</dbReference>
<dbReference type="GO" id="GO:0035091">
    <property type="term" value="F:phosphatidylinositol binding"/>
    <property type="evidence" value="ECO:0007669"/>
    <property type="project" value="TreeGrafter"/>
</dbReference>
<dbReference type="PANTHER" id="PTHR46280">
    <property type="entry name" value="PLECKSTRIN HOMOLOGY DOMAIN-CONTAINING FAMILY F MEMBER 2-RELATED"/>
    <property type="match status" value="1"/>
</dbReference>
<protein>
    <submittedName>
        <fullName evidence="2">Uncharacterized protein</fullName>
    </submittedName>
</protein>
<reference evidence="2" key="1">
    <citation type="submission" date="2022-11" db="UniProtKB">
        <authorList>
            <consortium name="WormBaseParasite"/>
        </authorList>
    </citation>
    <scope>IDENTIFICATION</scope>
</reference>
<dbReference type="SUPFAM" id="SSF50729">
    <property type="entry name" value="PH domain-like"/>
    <property type="match status" value="1"/>
</dbReference>
<keyword evidence="1" id="KW-1185">Reference proteome</keyword>
<dbReference type="InterPro" id="IPR051765">
    <property type="entry name" value="PH_domain-containing_F"/>
</dbReference>
<organism evidence="1 2">
    <name type="scientific">Plectus sambesii</name>
    <dbReference type="NCBI Taxonomy" id="2011161"/>
    <lineage>
        <taxon>Eukaryota</taxon>
        <taxon>Metazoa</taxon>
        <taxon>Ecdysozoa</taxon>
        <taxon>Nematoda</taxon>
        <taxon>Chromadorea</taxon>
        <taxon>Plectida</taxon>
        <taxon>Plectina</taxon>
        <taxon>Plectoidea</taxon>
        <taxon>Plectidae</taxon>
        <taxon>Plectus</taxon>
    </lineage>
</organism>
<accession>A0A914X9P9</accession>
<dbReference type="Proteomes" id="UP000887566">
    <property type="component" value="Unplaced"/>
</dbReference>
<dbReference type="AlphaFoldDB" id="A0A914X9P9"/>
<dbReference type="WBParaSite" id="PSAMB.scaffold6size149219.g66.t1">
    <property type="protein sequence ID" value="PSAMB.scaffold6size149219.g66.t1"/>
    <property type="gene ID" value="PSAMB.scaffold6size149219.g66"/>
</dbReference>
<dbReference type="GO" id="GO:0005769">
    <property type="term" value="C:early endosome"/>
    <property type="evidence" value="ECO:0007669"/>
    <property type="project" value="TreeGrafter"/>
</dbReference>
<dbReference type="GO" id="GO:0007032">
    <property type="term" value="P:endosome organization"/>
    <property type="evidence" value="ECO:0007669"/>
    <property type="project" value="TreeGrafter"/>
</dbReference>